<name>A1C5E0_ASPCL</name>
<dbReference type="EMBL" id="DS027004">
    <property type="protein sequence ID" value="EAW14908.1"/>
    <property type="molecule type" value="Genomic_DNA"/>
</dbReference>
<evidence type="ECO:0000256" key="2">
    <source>
        <dbReference type="SAM" id="MobiDB-lite"/>
    </source>
</evidence>
<dbReference type="GeneID" id="4708478"/>
<proteinExistence type="predicted"/>
<evidence type="ECO:0000313" key="4">
    <source>
        <dbReference type="Proteomes" id="UP000006701"/>
    </source>
</evidence>
<feature type="coiled-coil region" evidence="1">
    <location>
        <begin position="73"/>
        <end position="101"/>
    </location>
</feature>
<dbReference type="RefSeq" id="XP_001276334.1">
    <property type="nucleotide sequence ID" value="XM_001276333.1"/>
</dbReference>
<dbReference type="STRING" id="344612.A1C5E0"/>
<dbReference type="AlphaFoldDB" id="A1C5E0"/>
<dbReference type="Proteomes" id="UP000006701">
    <property type="component" value="Unassembled WGS sequence"/>
</dbReference>
<feature type="compositionally biased region" description="Polar residues" evidence="2">
    <location>
        <begin position="190"/>
        <end position="199"/>
    </location>
</feature>
<feature type="compositionally biased region" description="Polar residues" evidence="2">
    <location>
        <begin position="57"/>
        <end position="71"/>
    </location>
</feature>
<dbReference type="KEGG" id="act:ACLA_003200"/>
<feature type="region of interest" description="Disordered" evidence="2">
    <location>
        <begin position="175"/>
        <end position="214"/>
    </location>
</feature>
<sequence length="214" mass="22837">MSRPAPSGSKPEKTMSSRLLTMKFMQRAAATAATKEASQPSSAAGSPKPISKRQRLSTDGLSPSPGATPSSDLEAISAALAAEEEKRREALARQAADAGESEWVLDYPGAVETGEEYAAEPLVIAADSLDADDDDLVNGGRQAYGNFKRKNRTVQYTSTNDGDAEDPDQIDSMIKKAKQDASRQKPVRLSQLTSISGGRQSLGGDKSQKKRKHK</sequence>
<dbReference type="OrthoDB" id="427960at2759"/>
<dbReference type="eggNOG" id="ENOG502SC34">
    <property type="taxonomic scope" value="Eukaryota"/>
</dbReference>
<protein>
    <submittedName>
        <fullName evidence="3">Uncharacterized protein</fullName>
    </submittedName>
</protein>
<keyword evidence="1" id="KW-0175">Coiled coil</keyword>
<organism evidence="3 4">
    <name type="scientific">Aspergillus clavatus (strain ATCC 1007 / CBS 513.65 / DSM 816 / NCTC 3887 / NRRL 1 / QM 1276 / 107)</name>
    <dbReference type="NCBI Taxonomy" id="344612"/>
    <lineage>
        <taxon>Eukaryota</taxon>
        <taxon>Fungi</taxon>
        <taxon>Dikarya</taxon>
        <taxon>Ascomycota</taxon>
        <taxon>Pezizomycotina</taxon>
        <taxon>Eurotiomycetes</taxon>
        <taxon>Eurotiomycetidae</taxon>
        <taxon>Eurotiales</taxon>
        <taxon>Aspergillaceae</taxon>
        <taxon>Aspergillus</taxon>
        <taxon>Aspergillus subgen. Fumigati</taxon>
    </lineage>
</organism>
<dbReference type="VEuPathDB" id="FungiDB:ACLA_003200"/>
<feature type="region of interest" description="Disordered" evidence="2">
    <location>
        <begin position="1"/>
        <end position="73"/>
    </location>
</feature>
<evidence type="ECO:0000313" key="3">
    <source>
        <dbReference type="EMBL" id="EAW14908.1"/>
    </source>
</evidence>
<dbReference type="HOGENOM" id="CLU_092110_0_0_1"/>
<accession>A1C5E0</accession>
<gene>
    <name evidence="3" type="ORF">ACLA_003200</name>
</gene>
<evidence type="ECO:0000256" key="1">
    <source>
        <dbReference type="SAM" id="Coils"/>
    </source>
</evidence>
<dbReference type="OMA" id="MKFMRRA"/>
<reference evidence="3 4" key="1">
    <citation type="journal article" date="2008" name="PLoS Genet.">
        <title>Genomic islands in the pathogenic filamentous fungus Aspergillus fumigatus.</title>
        <authorList>
            <person name="Fedorova N.D."/>
            <person name="Khaldi N."/>
            <person name="Joardar V.S."/>
            <person name="Maiti R."/>
            <person name="Amedeo P."/>
            <person name="Anderson M.J."/>
            <person name="Crabtree J."/>
            <person name="Silva J.C."/>
            <person name="Badger J.H."/>
            <person name="Albarraq A."/>
            <person name="Angiuoli S."/>
            <person name="Bussey H."/>
            <person name="Bowyer P."/>
            <person name="Cotty P.J."/>
            <person name="Dyer P.S."/>
            <person name="Egan A."/>
            <person name="Galens K."/>
            <person name="Fraser-Liggett C.M."/>
            <person name="Haas B.J."/>
            <person name="Inman J.M."/>
            <person name="Kent R."/>
            <person name="Lemieux S."/>
            <person name="Malavazi I."/>
            <person name="Orvis J."/>
            <person name="Roemer T."/>
            <person name="Ronning C.M."/>
            <person name="Sundaram J.P."/>
            <person name="Sutton G."/>
            <person name="Turner G."/>
            <person name="Venter J.C."/>
            <person name="White O.R."/>
            <person name="Whitty B.R."/>
            <person name="Youngman P."/>
            <person name="Wolfe K.H."/>
            <person name="Goldman G.H."/>
            <person name="Wortman J.R."/>
            <person name="Jiang B."/>
            <person name="Denning D.W."/>
            <person name="Nierman W.C."/>
        </authorList>
    </citation>
    <scope>NUCLEOTIDE SEQUENCE [LARGE SCALE GENOMIC DNA]</scope>
    <source>
        <strain evidence="4">ATCC 1007 / CBS 513.65 / DSM 816 / NCTC 3887 / NRRL 1</strain>
    </source>
</reference>
<keyword evidence="4" id="KW-1185">Reference proteome</keyword>